<sequence>MYAPGAAAISEVRQPLRHPPEQNRVSVREPLWVAVSADVYVPGYPLLGTPARAPLVLTALLRTPINDPPGRWPARHREAL</sequence>
<organism evidence="2 3">
    <name type="scientific">Micromonospora olivasterospora</name>
    <dbReference type="NCBI Taxonomy" id="1880"/>
    <lineage>
        <taxon>Bacteria</taxon>
        <taxon>Bacillati</taxon>
        <taxon>Actinomycetota</taxon>
        <taxon>Actinomycetes</taxon>
        <taxon>Micromonosporales</taxon>
        <taxon>Micromonosporaceae</taxon>
        <taxon>Micromonospora</taxon>
    </lineage>
</organism>
<feature type="region of interest" description="Disordered" evidence="1">
    <location>
        <begin position="1"/>
        <end position="23"/>
    </location>
</feature>
<proteinExistence type="predicted"/>
<comment type="caution">
    <text evidence="2">The sequence shown here is derived from an EMBL/GenBank/DDBJ whole genome shotgun (WGS) entry which is preliminary data.</text>
</comment>
<reference evidence="2 3" key="1">
    <citation type="submission" date="2019-07" db="EMBL/GenBank/DDBJ databases">
        <title>R&amp;d 2014.</title>
        <authorList>
            <person name="Klenk H.-P."/>
        </authorList>
    </citation>
    <scope>NUCLEOTIDE SEQUENCE [LARGE SCALE GENOMIC DNA]</scope>
    <source>
        <strain evidence="2 3">DSM 43868</strain>
    </source>
</reference>
<protein>
    <submittedName>
        <fullName evidence="2">Uncharacterized protein</fullName>
    </submittedName>
</protein>
<evidence type="ECO:0000313" key="2">
    <source>
        <dbReference type="EMBL" id="TWH67739.1"/>
    </source>
</evidence>
<dbReference type="AlphaFoldDB" id="A0A562I9N9"/>
<dbReference type="Proteomes" id="UP000319825">
    <property type="component" value="Unassembled WGS sequence"/>
</dbReference>
<name>A0A562I9N9_MICOL</name>
<accession>A0A562I9N9</accession>
<dbReference type="EMBL" id="VLKE01000001">
    <property type="protein sequence ID" value="TWH67739.1"/>
    <property type="molecule type" value="Genomic_DNA"/>
</dbReference>
<evidence type="ECO:0000256" key="1">
    <source>
        <dbReference type="SAM" id="MobiDB-lite"/>
    </source>
</evidence>
<gene>
    <name evidence="2" type="ORF">JD77_02723</name>
</gene>
<evidence type="ECO:0000313" key="3">
    <source>
        <dbReference type="Proteomes" id="UP000319825"/>
    </source>
</evidence>
<keyword evidence="3" id="KW-1185">Reference proteome</keyword>